<dbReference type="AlphaFoldDB" id="A0A1G4HDN3"/>
<reference evidence="2 3" key="1">
    <citation type="submission" date="2016-07" db="EMBL/GenBank/DDBJ databases">
        <authorList>
            <consortium name="Pathogen Informatics"/>
        </authorList>
    </citation>
    <scope>NUCLEOTIDE SEQUENCE [LARGE SCALE GENOMIC DNA]</scope>
</reference>
<evidence type="ECO:0000256" key="1">
    <source>
        <dbReference type="SAM" id="MobiDB-lite"/>
    </source>
</evidence>
<name>A0A1G4HDN3_PLAVI</name>
<feature type="region of interest" description="Disordered" evidence="1">
    <location>
        <begin position="241"/>
        <end position="266"/>
    </location>
</feature>
<dbReference type="InterPro" id="IPR008780">
    <property type="entry name" value="Plasmodium_Vir"/>
</dbReference>
<protein>
    <submittedName>
        <fullName evidence="2">VIR protein</fullName>
    </submittedName>
</protein>
<evidence type="ECO:0000313" key="2">
    <source>
        <dbReference type="EMBL" id="SCO73008.1"/>
    </source>
</evidence>
<dbReference type="VEuPathDB" id="PlasmoDB:PVP01_0001230"/>
<feature type="compositionally biased region" description="Polar residues" evidence="1">
    <location>
        <begin position="256"/>
        <end position="266"/>
    </location>
</feature>
<dbReference type="Proteomes" id="UP000305196">
    <property type="component" value="Chromosome 10"/>
</dbReference>
<dbReference type="Pfam" id="PF05795">
    <property type="entry name" value="Plasmodium_Vir"/>
    <property type="match status" value="1"/>
</dbReference>
<gene>
    <name evidence="2" type="ORF">PVC01_100007900</name>
</gene>
<dbReference type="VEuPathDB" id="PlasmoDB:PVW1_100019400"/>
<accession>A0A1G4HDN3</accession>
<organism evidence="2 3">
    <name type="scientific">Plasmodium vivax</name>
    <name type="common">malaria parasite P. vivax</name>
    <dbReference type="NCBI Taxonomy" id="5855"/>
    <lineage>
        <taxon>Eukaryota</taxon>
        <taxon>Sar</taxon>
        <taxon>Alveolata</taxon>
        <taxon>Apicomplexa</taxon>
        <taxon>Aconoidasida</taxon>
        <taxon>Haemosporida</taxon>
        <taxon>Plasmodiidae</taxon>
        <taxon>Plasmodium</taxon>
        <taxon>Plasmodium (Plasmodium)</taxon>
    </lineage>
</organism>
<sequence>MYNDFDKRVGNDIYRYQPFCNPLLKQYDENNEEHRNFCLKLIRNLGHYSEDFKFQRFNSVYCTNLNYWVYNSMKKFKIPNEMITQCYNDYNRVMRETRNTPICSYSSYDDIYEEPLNIIILNILESNMNIIQNALDGTHASISLPLQMYICEFIKIYKDMYIKYCNNQNDDDEKRLFTCSRLSAIKSTYDIFLSRESYAKYKIPSLDKDEEKYLAMCKPDKPRLALTAKLDEKIPVLGPTTQDEDRYSGAIPHLSPVTNENKGSSMPRTVSTAFGTVAGASSVLALLYKFTPGGKWIRSGIRGGRGRISNNLYRDAPNELLFNGIQGEDMSSYNERYNIGYGSV</sequence>
<evidence type="ECO:0000313" key="3">
    <source>
        <dbReference type="Proteomes" id="UP000305196"/>
    </source>
</evidence>
<proteinExistence type="predicted"/>
<dbReference type="VEuPathDB" id="PlasmoDB:PVPAM_100006600"/>
<dbReference type="EMBL" id="LT615265">
    <property type="protein sequence ID" value="SCO73008.1"/>
    <property type="molecule type" value="Genomic_DNA"/>
</dbReference>